<sequence>MAKLTSKTSKQMFPLLLMMDIKPYIDRIAGGEPSSMLLADPIIRFIQSIGTSGGQPKLIPITAKSFKKRMMEPLLAEFVLKKCFTGLDEGRDVVVRIGSIFASVLARSFKFLEDYWKELCSNIRTGYLSDWIIDPGCKNAISSILTGPNPELADLIEQICGDKSWEGIIKKLWPKAKCISAISTGSMSQYVSLLEFYGGGVPLISPVYSSSESGFGININPLSTPFDISYTFLPNLSYFEFFPVNKDGGGNAREFELRSASATGSSEITNETRTVNEPVDLANVKLGQCYEVVVTTLTGKISSTHLQSYRLLIHSIKRHEQKSILPLVVRLSRSISIQSWRCSQEDLLKAITKAELILKPLGLMLATYSSYACTSSTPGRYILFWELKMKDSNGILTLDAKIMEQCCRIVEESFDFTYKSLRKADVIDALELRVVKRGTFDELMDFYVSKGASISQYKPHSCVKSEEAIKILNSGTVGKFSSPKTLF</sequence>
<proteinExistence type="inferred from homology"/>
<evidence type="ECO:0000256" key="2">
    <source>
        <dbReference type="ARBA" id="ARBA00022598"/>
    </source>
</evidence>
<dbReference type="PANTHER" id="PTHR31901">
    <property type="entry name" value="GH3 DOMAIN-CONTAINING PROTEIN"/>
    <property type="match status" value="1"/>
</dbReference>
<dbReference type="Proteomes" id="UP001396334">
    <property type="component" value="Unassembled WGS sequence"/>
</dbReference>
<evidence type="ECO:0000256" key="1">
    <source>
        <dbReference type="ARBA" id="ARBA00008068"/>
    </source>
</evidence>
<feature type="domain" description="GH3 middle" evidence="3">
    <location>
        <begin position="230"/>
        <end position="299"/>
    </location>
</feature>
<dbReference type="Pfam" id="PF23572">
    <property type="entry name" value="GH3_C"/>
    <property type="match status" value="1"/>
</dbReference>
<feature type="domain" description="GH3 C-terminal" evidence="4">
    <location>
        <begin position="345"/>
        <end position="467"/>
    </location>
</feature>
<dbReference type="EMBL" id="JBBPBN010000020">
    <property type="protein sequence ID" value="KAK9016716.1"/>
    <property type="molecule type" value="Genomic_DNA"/>
</dbReference>
<evidence type="ECO:0008006" key="7">
    <source>
        <dbReference type="Google" id="ProtNLM"/>
    </source>
</evidence>
<protein>
    <recommendedName>
        <fullName evidence="7">Indole-3-acetic acid-amido synthetase GH3.17-like</fullName>
    </recommendedName>
</protein>
<name>A0ABR2RV92_9ROSI</name>
<organism evidence="5 6">
    <name type="scientific">Hibiscus sabdariffa</name>
    <name type="common">roselle</name>
    <dbReference type="NCBI Taxonomy" id="183260"/>
    <lineage>
        <taxon>Eukaryota</taxon>
        <taxon>Viridiplantae</taxon>
        <taxon>Streptophyta</taxon>
        <taxon>Embryophyta</taxon>
        <taxon>Tracheophyta</taxon>
        <taxon>Spermatophyta</taxon>
        <taxon>Magnoliopsida</taxon>
        <taxon>eudicotyledons</taxon>
        <taxon>Gunneridae</taxon>
        <taxon>Pentapetalae</taxon>
        <taxon>rosids</taxon>
        <taxon>malvids</taxon>
        <taxon>Malvales</taxon>
        <taxon>Malvaceae</taxon>
        <taxon>Malvoideae</taxon>
        <taxon>Hibiscus</taxon>
    </lineage>
</organism>
<keyword evidence="2" id="KW-0436">Ligase</keyword>
<gene>
    <name evidence="5" type="ORF">V6N11_079211</name>
</gene>
<evidence type="ECO:0000259" key="3">
    <source>
        <dbReference type="Pfam" id="PF23571"/>
    </source>
</evidence>
<dbReference type="Pfam" id="PF23571">
    <property type="entry name" value="GH3_M"/>
    <property type="match status" value="1"/>
</dbReference>
<evidence type="ECO:0000313" key="6">
    <source>
        <dbReference type="Proteomes" id="UP001396334"/>
    </source>
</evidence>
<dbReference type="InterPro" id="IPR055378">
    <property type="entry name" value="GH3_C"/>
</dbReference>
<dbReference type="InterPro" id="IPR055377">
    <property type="entry name" value="GH3_M"/>
</dbReference>
<evidence type="ECO:0000259" key="4">
    <source>
        <dbReference type="Pfam" id="PF23572"/>
    </source>
</evidence>
<comment type="caution">
    <text evidence="5">The sequence shown here is derived from an EMBL/GenBank/DDBJ whole genome shotgun (WGS) entry which is preliminary data.</text>
</comment>
<dbReference type="Pfam" id="PF03321">
    <property type="entry name" value="GH3"/>
    <property type="match status" value="1"/>
</dbReference>
<reference evidence="5 6" key="1">
    <citation type="journal article" date="2024" name="G3 (Bethesda)">
        <title>Genome assembly of Hibiscus sabdariffa L. provides insights into metabolisms of medicinal natural products.</title>
        <authorList>
            <person name="Kim T."/>
        </authorList>
    </citation>
    <scope>NUCLEOTIDE SEQUENCE [LARGE SCALE GENOMIC DNA]</scope>
    <source>
        <strain evidence="5">TK-2024</strain>
        <tissue evidence="5">Old leaves</tissue>
    </source>
</reference>
<dbReference type="InterPro" id="IPR004993">
    <property type="entry name" value="GH3"/>
</dbReference>
<comment type="similarity">
    <text evidence="1">Belongs to the IAA-amido conjugating enzyme family.</text>
</comment>
<dbReference type="PANTHER" id="PTHR31901:SF95">
    <property type="entry name" value="INDOLE-3-ACETIC ACID-AMIDO SYNTHETASE GH3.17-LIKE"/>
    <property type="match status" value="1"/>
</dbReference>
<accession>A0ABR2RV92</accession>
<evidence type="ECO:0000313" key="5">
    <source>
        <dbReference type="EMBL" id="KAK9016716.1"/>
    </source>
</evidence>
<keyword evidence="6" id="KW-1185">Reference proteome</keyword>